<dbReference type="Proteomes" id="UP001473302">
    <property type="component" value="Unassembled WGS sequence"/>
</dbReference>
<evidence type="ECO:0000313" key="3">
    <source>
        <dbReference type="EMBL" id="GAA5814855.1"/>
    </source>
</evidence>
<dbReference type="Pfam" id="PF01467">
    <property type="entry name" value="CTP_transf_like"/>
    <property type="match status" value="1"/>
</dbReference>
<keyword evidence="4" id="KW-1185">Reference proteome</keyword>
<gene>
    <name evidence="3" type="ORF">MFLAVUS_008358</name>
</gene>
<sequence>MPRTPIYPEVENLIIFKKRAKLEKVKSDSKKESSTTQTPKRTCNSFVELSAAMNGSLFVPENGLKNYGQSLSAACETVATTYNNYYTENFENVICNYFIYVLRTKYSNAKVSCIKNLVYNHVYDQVLTHPQLSSIPVDILALFDPDVGNNLTSFLNPLILKVKNRISMLPLSKESLNNEPFKILPALRHILEKYDDIYKAQATQKDKTDFMKSLLPRRFSLFPNTTLHWRFIKIDAQNLTGIFPDAKQKKQANESSFDHQQRCFYQIFAFKRLGIQSCEKLQALPEQKGKMFLNGLYTDGYTCRVLFARKVLPSPPEDNICLELNDLSSEEVNRHFRPCTVDPGRWDPFVSYHGGTDIRHLSSIEYYNMGGSVTQMKEQQKHKHRLGIEKIETDIPSPKTASMEQFVLYITYMSQHMNTLFDFYGFETSKVKWLNYLSSQKSIQESVNILINGGKKYNKDRRKKTKENRKRRGKTRRPRSTLEERVLATIPKSKSPKVMASTLKAKGFGDDNILGEFHDNYSFPRQLIPETMNDDSKIPLVIVACGSYSPITYLHLRMFEMARDHFNEREGYELIAGYFSPVSDAYMKEGLAKASHRVKMCQLAVDSTSDWLMVDSWESRQSMYQRTAVVLDHFDYELNQVGGGIKTQSGEVRKIKIMLLAGGDLMASFGHPGVWTSEDMNVLIIKQLIHNDISSTKIRLFVKRGMSIKYLLPNPVIDYISDHRLYLPEL</sequence>
<feature type="region of interest" description="Disordered" evidence="1">
    <location>
        <begin position="454"/>
        <end position="482"/>
    </location>
</feature>
<dbReference type="EMBL" id="BAABUK010000023">
    <property type="protein sequence ID" value="GAA5814855.1"/>
    <property type="molecule type" value="Genomic_DNA"/>
</dbReference>
<feature type="compositionally biased region" description="Basic residues" evidence="1">
    <location>
        <begin position="456"/>
        <end position="479"/>
    </location>
</feature>
<dbReference type="PANTHER" id="PTHR12039">
    <property type="entry name" value="NICOTINAMIDE MONONUCLEOTIDE ADENYLYLTRANSFERASE"/>
    <property type="match status" value="1"/>
</dbReference>
<accession>A0ABP9Z6U8</accession>
<evidence type="ECO:0000313" key="4">
    <source>
        <dbReference type="Proteomes" id="UP001473302"/>
    </source>
</evidence>
<dbReference type="SUPFAM" id="SSF52374">
    <property type="entry name" value="Nucleotidylyl transferase"/>
    <property type="match status" value="1"/>
</dbReference>
<reference evidence="3 4" key="1">
    <citation type="submission" date="2024-04" db="EMBL/GenBank/DDBJ databases">
        <title>genome sequences of Mucor flavus KT1a and Helicostylum pulchrum KT1b strains isolated from the surface of a dry-aged beef.</title>
        <authorList>
            <person name="Toyotome T."/>
            <person name="Hosono M."/>
            <person name="Torimaru M."/>
            <person name="Fukuda K."/>
            <person name="Mikami N."/>
        </authorList>
    </citation>
    <scope>NUCLEOTIDE SEQUENCE [LARGE SCALE GENOMIC DNA]</scope>
    <source>
        <strain evidence="3 4">KT1a</strain>
    </source>
</reference>
<dbReference type="InterPro" id="IPR004821">
    <property type="entry name" value="Cyt_trans-like"/>
</dbReference>
<protein>
    <recommendedName>
        <fullName evidence="2">Cytidyltransferase-like domain-containing protein</fullName>
    </recommendedName>
</protein>
<dbReference type="InterPro" id="IPR014729">
    <property type="entry name" value="Rossmann-like_a/b/a_fold"/>
</dbReference>
<proteinExistence type="predicted"/>
<dbReference type="InterPro" id="IPR051182">
    <property type="entry name" value="Euk_NMN_adenylyltrnsfrase"/>
</dbReference>
<comment type="caution">
    <text evidence="3">The sequence shown here is derived from an EMBL/GenBank/DDBJ whole genome shotgun (WGS) entry which is preliminary data.</text>
</comment>
<dbReference type="PANTHER" id="PTHR12039:SF0">
    <property type="entry name" value="NICOTINAMIDE-NUCLEOTIDE ADENYLYLTRANSFERASE"/>
    <property type="match status" value="1"/>
</dbReference>
<organism evidence="3 4">
    <name type="scientific">Mucor flavus</name>
    <dbReference type="NCBI Taxonomy" id="439312"/>
    <lineage>
        <taxon>Eukaryota</taxon>
        <taxon>Fungi</taxon>
        <taxon>Fungi incertae sedis</taxon>
        <taxon>Mucoromycota</taxon>
        <taxon>Mucoromycotina</taxon>
        <taxon>Mucoromycetes</taxon>
        <taxon>Mucorales</taxon>
        <taxon>Mucorineae</taxon>
        <taxon>Mucoraceae</taxon>
        <taxon>Mucor</taxon>
    </lineage>
</organism>
<feature type="domain" description="Cytidyltransferase-like" evidence="2">
    <location>
        <begin position="543"/>
        <end position="699"/>
    </location>
</feature>
<evidence type="ECO:0000259" key="2">
    <source>
        <dbReference type="Pfam" id="PF01467"/>
    </source>
</evidence>
<dbReference type="Gene3D" id="3.40.50.620">
    <property type="entry name" value="HUPs"/>
    <property type="match status" value="2"/>
</dbReference>
<evidence type="ECO:0000256" key="1">
    <source>
        <dbReference type="SAM" id="MobiDB-lite"/>
    </source>
</evidence>
<name>A0ABP9Z6U8_9FUNG</name>